<dbReference type="KEGG" id="ker:91100627"/>
<keyword evidence="3" id="KW-1185">Reference proteome</keyword>
<evidence type="ECO:0008006" key="4">
    <source>
        <dbReference type="Google" id="ProtNLM"/>
    </source>
</evidence>
<comment type="similarity">
    <text evidence="1">Belongs to the glycosyltransferase 32 family.</text>
</comment>
<organism evidence="2 3">
    <name type="scientific">Kwoniella europaea PYCC6329</name>
    <dbReference type="NCBI Taxonomy" id="1423913"/>
    <lineage>
        <taxon>Eukaryota</taxon>
        <taxon>Fungi</taxon>
        <taxon>Dikarya</taxon>
        <taxon>Basidiomycota</taxon>
        <taxon>Agaricomycotina</taxon>
        <taxon>Tremellomycetes</taxon>
        <taxon>Tremellales</taxon>
        <taxon>Cryptococcaceae</taxon>
        <taxon>Kwoniella</taxon>
    </lineage>
</organism>
<dbReference type="GO" id="GO:0006487">
    <property type="term" value="P:protein N-linked glycosylation"/>
    <property type="evidence" value="ECO:0007669"/>
    <property type="project" value="TreeGrafter"/>
</dbReference>
<dbReference type="AlphaFoldDB" id="A0AAX4KBI9"/>
<dbReference type="GeneID" id="91100627"/>
<evidence type="ECO:0000313" key="2">
    <source>
        <dbReference type="EMBL" id="WWD03767.1"/>
    </source>
</evidence>
<evidence type="ECO:0000256" key="1">
    <source>
        <dbReference type="ARBA" id="ARBA00009003"/>
    </source>
</evidence>
<sequence length="558" mass="62975">MPDFPPRNTRSRILNRSQRSSAPAKILLVILLVVVYLSLSFGTSRRSSSLSDPKTHNTLSHATLAELVEIYDQVRLDTLQQKGFNSAATAEKLRAPTHLPDGSTNFDPDLTRYVGRLRRFVDDYFTNTPEPIHTGARNALKDLLRRAPPQSRPKHFPATVWSTHPNGTKGLEEGFELWRKLLPLPLPKRLLKHIDYGEELGWLRPAKEGEEWEVIVPDDDGLDQLMSQWTAEQVVRGVSRAGKWQRLWGSFEKGVLRADFFRYMSMFVKGGIYSDSDTMPISHPYLWGIDAPSILNPDIEILSKRIKQASSLTSIGPVKRGSGPAYPHERIHTPPNSTVDDVLTSYIPPYYTRSRRAPILQIQSIPTTILNPEISIVVAIEWDSMIGRTPGMWRQWTWWRFKRSWPDCCFPRGLEMVQNLLVSKPYHPIMLDTLATIAAMVDSGQAKELGPLELTGPGPFTDSVLRYLLVQYGVTPSNLRALRGPVRVGDVLILQEEAWHAPDKAIRQLLSHVRSLGYDLLEKGQDPWLFGSGWESWQSGGKKVSYHGLTGIVSVTVP</sequence>
<dbReference type="Pfam" id="PF04488">
    <property type="entry name" value="Gly_transf_sug"/>
    <property type="match status" value="1"/>
</dbReference>
<protein>
    <recommendedName>
        <fullName evidence="4">Alpha-1,6-mannosyltransferase</fullName>
    </recommendedName>
</protein>
<dbReference type="Proteomes" id="UP001358614">
    <property type="component" value="Chromosome 1"/>
</dbReference>
<dbReference type="InterPro" id="IPR007577">
    <property type="entry name" value="GlycoTrfase_DXD_sugar-bd_CS"/>
</dbReference>
<dbReference type="InterPro" id="IPR029044">
    <property type="entry name" value="Nucleotide-diphossugar_trans"/>
</dbReference>
<dbReference type="PANTHER" id="PTHR31834">
    <property type="entry name" value="INITIATION-SPECIFIC ALPHA-1,6-MANNOSYLTRANSFERASE"/>
    <property type="match status" value="1"/>
</dbReference>
<dbReference type="GO" id="GO:0000009">
    <property type="term" value="F:alpha-1,6-mannosyltransferase activity"/>
    <property type="evidence" value="ECO:0007669"/>
    <property type="project" value="InterPro"/>
</dbReference>
<dbReference type="SUPFAM" id="SSF53448">
    <property type="entry name" value="Nucleotide-diphospho-sugar transferases"/>
    <property type="match status" value="1"/>
</dbReference>
<dbReference type="GO" id="GO:0000136">
    <property type="term" value="C:mannan polymerase complex"/>
    <property type="evidence" value="ECO:0007669"/>
    <property type="project" value="TreeGrafter"/>
</dbReference>
<dbReference type="InterPro" id="IPR039367">
    <property type="entry name" value="Och1-like"/>
</dbReference>
<gene>
    <name evidence="2" type="ORF">V865_001823</name>
</gene>
<reference evidence="2 3" key="1">
    <citation type="submission" date="2024-01" db="EMBL/GenBank/DDBJ databases">
        <title>Comparative genomics of Cryptococcus and Kwoniella reveals pathogenesis evolution and contrasting modes of karyotype evolution via chromosome fusion or intercentromeric recombination.</title>
        <authorList>
            <person name="Coelho M.A."/>
            <person name="David-Palma M."/>
            <person name="Shea T."/>
            <person name="Bowers K."/>
            <person name="McGinley-Smith S."/>
            <person name="Mohammad A.W."/>
            <person name="Gnirke A."/>
            <person name="Yurkov A.M."/>
            <person name="Nowrousian M."/>
            <person name="Sun S."/>
            <person name="Cuomo C.A."/>
            <person name="Heitman J."/>
        </authorList>
    </citation>
    <scope>NUCLEOTIDE SEQUENCE [LARGE SCALE GENOMIC DNA]</scope>
    <source>
        <strain evidence="2 3">PYCC6329</strain>
    </source>
</reference>
<dbReference type="RefSeq" id="XP_066081734.1">
    <property type="nucleotide sequence ID" value="XM_066225637.1"/>
</dbReference>
<name>A0AAX4KBI9_9TREE</name>
<evidence type="ECO:0000313" key="3">
    <source>
        <dbReference type="Proteomes" id="UP001358614"/>
    </source>
</evidence>
<proteinExistence type="inferred from homology"/>
<accession>A0AAX4KBI9</accession>
<dbReference type="EMBL" id="CP144089">
    <property type="protein sequence ID" value="WWD03767.1"/>
    <property type="molecule type" value="Genomic_DNA"/>
</dbReference>
<dbReference type="PANTHER" id="PTHR31834:SF1">
    <property type="entry name" value="INITIATION-SPECIFIC ALPHA-1,6-MANNOSYLTRANSFERASE"/>
    <property type="match status" value="1"/>
</dbReference>